<evidence type="ECO:0000313" key="2">
    <source>
        <dbReference type="Proteomes" id="UP001732700"/>
    </source>
</evidence>
<accession>A0ACD5WD65</accession>
<sequence length="773" mass="84572">MAFQLKQLTVPCLLSILLLLSSISFSFAKTEPCTCSDSEQDRRSNHTVTTDGAGLKIILINRDSGVLHTDIHSLSNGAVANSTGVLSTFDRWIQLWQRRPDGRLGVDEASFSFNIVYNPLRTTPTASYSGLAFLILPRDALGLPGEALGYLEAENGSLARQLVSGDVGTVDLFDATSRNASLSGASVSVKIGTVQAANLPNGSRIMGVDVTVNLAADVSSRYDVWSAWIDYDRVGRTLSVYVDVAGNPKPDNAIAEVARLNLSSVITSAHIYFGVLSTVDQVLRSAVRWNATIEDLPRYDVDKGGGGFLSRKVTILSSVLGSVATTAMLAAGVAFYFNSKYRRWHKDLDQLARSMERLPGVPTKVEFSEIKKPTGNFHETMKLGGGGFGTVYRCTLPATASKKERPMDIAVKRFIRDLRNRRYDDFLAEVSIINRLRHKNIVPLIGWSYNKGEPLLLFEFMTNGSLDKHLFPKYGNGSSIGQRRHTGFALRRWATRYEIVRDIATGLHYVHHEYEPMVLHRDIKASNVMLDSSFCARLGDFGLSCTIAMDRNSATGVAGTWGYIAPEYAMCGKATRQTDIYALGVLILEVVTGQRALQNKNKVVDDDDDIHITDRVWHFHREGRLLECVDDVLITASSLGNEEELDAGGEAERLLLLGLSCTSPNALDRPTMADVVRVIAKSAPPPEVPPEKPRFVWPPAPGEEGCSVAFHDDSTGGTSSSMMSYLDKSTTSMGKIGLGQPVVQARAARRHASFQILQHSVYSTASSARINVS</sequence>
<keyword evidence="2" id="KW-1185">Reference proteome</keyword>
<dbReference type="EnsemblPlants" id="AVESA.00010b.r2.4AG0616550.1">
    <property type="protein sequence ID" value="AVESA.00010b.r2.4AG0616550.1.CDS"/>
    <property type="gene ID" value="AVESA.00010b.r2.4AG0616550"/>
</dbReference>
<evidence type="ECO:0000313" key="1">
    <source>
        <dbReference type="EnsemblPlants" id="AVESA.00010b.r2.4AG0616550.1.CDS"/>
    </source>
</evidence>
<name>A0ACD5WD65_AVESA</name>
<reference evidence="1" key="1">
    <citation type="submission" date="2021-05" db="EMBL/GenBank/DDBJ databases">
        <authorList>
            <person name="Scholz U."/>
            <person name="Mascher M."/>
            <person name="Fiebig A."/>
        </authorList>
    </citation>
    <scope>NUCLEOTIDE SEQUENCE [LARGE SCALE GENOMIC DNA]</scope>
</reference>
<protein>
    <submittedName>
        <fullName evidence="1">Uncharacterized protein</fullName>
    </submittedName>
</protein>
<proteinExistence type="predicted"/>
<dbReference type="Proteomes" id="UP001732700">
    <property type="component" value="Chromosome 4A"/>
</dbReference>
<organism evidence="1 2">
    <name type="scientific">Avena sativa</name>
    <name type="common">Oat</name>
    <dbReference type="NCBI Taxonomy" id="4498"/>
    <lineage>
        <taxon>Eukaryota</taxon>
        <taxon>Viridiplantae</taxon>
        <taxon>Streptophyta</taxon>
        <taxon>Embryophyta</taxon>
        <taxon>Tracheophyta</taxon>
        <taxon>Spermatophyta</taxon>
        <taxon>Magnoliopsida</taxon>
        <taxon>Liliopsida</taxon>
        <taxon>Poales</taxon>
        <taxon>Poaceae</taxon>
        <taxon>BOP clade</taxon>
        <taxon>Pooideae</taxon>
        <taxon>Poodae</taxon>
        <taxon>Poeae</taxon>
        <taxon>Poeae Chloroplast Group 1 (Aveneae type)</taxon>
        <taxon>Aveninae</taxon>
        <taxon>Avena</taxon>
    </lineage>
</organism>
<reference evidence="1" key="2">
    <citation type="submission" date="2025-09" db="UniProtKB">
        <authorList>
            <consortium name="EnsemblPlants"/>
        </authorList>
    </citation>
    <scope>IDENTIFICATION</scope>
</reference>